<dbReference type="AlphaFoldDB" id="A0A835BU93"/>
<evidence type="ECO:0000313" key="1">
    <source>
        <dbReference type="EMBL" id="KAF8711338.1"/>
    </source>
</evidence>
<sequence>MVLLEPVNGRCCFGKNCTKRQKNYIIDVCYPYILKQNPSRILPRKDDICCKEVRILQTNVKGMMQCIVDLFTPEDEAEFDVQVMLYLGRYCTQPPFPTPPYEVKESSCSNATFLD</sequence>
<reference evidence="1" key="1">
    <citation type="submission" date="2020-07" db="EMBL/GenBank/DDBJ databases">
        <title>Genome sequence and genetic diversity analysis of an under-domesticated orphan crop, white fonio (Digitaria exilis).</title>
        <authorList>
            <person name="Bennetzen J.L."/>
            <person name="Chen S."/>
            <person name="Ma X."/>
            <person name="Wang X."/>
            <person name="Yssel A.E.J."/>
            <person name="Chaluvadi S.R."/>
            <person name="Johnson M."/>
            <person name="Gangashetty P."/>
            <person name="Hamidou F."/>
            <person name="Sanogo M.D."/>
            <person name="Zwaenepoel A."/>
            <person name="Wallace J."/>
            <person name="Van De Peer Y."/>
            <person name="Van Deynze A."/>
        </authorList>
    </citation>
    <scope>NUCLEOTIDE SEQUENCE</scope>
    <source>
        <tissue evidence="1">Leaves</tissue>
    </source>
</reference>
<accession>A0A835BU93</accession>
<proteinExistence type="predicted"/>
<comment type="caution">
    <text evidence="1">The sequence shown here is derived from an EMBL/GenBank/DDBJ whole genome shotgun (WGS) entry which is preliminary data.</text>
</comment>
<dbReference type="OrthoDB" id="688333at2759"/>
<protein>
    <submittedName>
        <fullName evidence="1">Uncharacterized protein</fullName>
    </submittedName>
</protein>
<dbReference type="Proteomes" id="UP000636709">
    <property type="component" value="Unassembled WGS sequence"/>
</dbReference>
<name>A0A835BU93_9POAL</name>
<gene>
    <name evidence="1" type="ORF">HU200_029366</name>
</gene>
<keyword evidence="2" id="KW-1185">Reference proteome</keyword>
<dbReference type="EMBL" id="JACEFO010001753">
    <property type="protein sequence ID" value="KAF8711338.1"/>
    <property type="molecule type" value="Genomic_DNA"/>
</dbReference>
<evidence type="ECO:0000313" key="2">
    <source>
        <dbReference type="Proteomes" id="UP000636709"/>
    </source>
</evidence>
<organism evidence="1 2">
    <name type="scientific">Digitaria exilis</name>
    <dbReference type="NCBI Taxonomy" id="1010633"/>
    <lineage>
        <taxon>Eukaryota</taxon>
        <taxon>Viridiplantae</taxon>
        <taxon>Streptophyta</taxon>
        <taxon>Embryophyta</taxon>
        <taxon>Tracheophyta</taxon>
        <taxon>Spermatophyta</taxon>
        <taxon>Magnoliopsida</taxon>
        <taxon>Liliopsida</taxon>
        <taxon>Poales</taxon>
        <taxon>Poaceae</taxon>
        <taxon>PACMAD clade</taxon>
        <taxon>Panicoideae</taxon>
        <taxon>Panicodae</taxon>
        <taxon>Paniceae</taxon>
        <taxon>Anthephorinae</taxon>
        <taxon>Digitaria</taxon>
    </lineage>
</organism>